<organism evidence="12 13">
    <name type="scientific">Nocardia tenerifensis</name>
    <dbReference type="NCBI Taxonomy" id="228006"/>
    <lineage>
        <taxon>Bacteria</taxon>
        <taxon>Bacillati</taxon>
        <taxon>Actinomycetota</taxon>
        <taxon>Actinomycetes</taxon>
        <taxon>Mycobacteriales</taxon>
        <taxon>Nocardiaceae</taxon>
        <taxon>Nocardia</taxon>
    </lineage>
</organism>
<dbReference type="AlphaFoldDB" id="A0A318K1P9"/>
<comment type="catalytic activity">
    <reaction evidence="10">
        <text>2,5-diamino-6-hydroxy-4-(5-phosphoribosylamino)-pyrimidine + H2O + H(+) = 5-amino-6-(5-phospho-D-ribosylamino)uracil + NH4(+)</text>
        <dbReference type="Rhea" id="RHEA:21868"/>
        <dbReference type="ChEBI" id="CHEBI:15377"/>
        <dbReference type="ChEBI" id="CHEBI:15378"/>
        <dbReference type="ChEBI" id="CHEBI:28938"/>
        <dbReference type="ChEBI" id="CHEBI:58453"/>
        <dbReference type="ChEBI" id="CHEBI:58614"/>
        <dbReference type="EC" id="3.5.4.26"/>
    </reaction>
</comment>
<name>A0A318K1P9_9NOCA</name>
<dbReference type="EMBL" id="QJKF01000006">
    <property type="protein sequence ID" value="PXX62966.1"/>
    <property type="molecule type" value="Genomic_DNA"/>
</dbReference>
<dbReference type="InterPro" id="IPR050765">
    <property type="entry name" value="Riboflavin_Biosynth_HTPR"/>
</dbReference>
<dbReference type="Gene3D" id="3.40.430.10">
    <property type="entry name" value="Dihydrofolate Reductase, subunit A"/>
    <property type="match status" value="1"/>
</dbReference>
<dbReference type="InterPro" id="IPR002734">
    <property type="entry name" value="RibDG_C"/>
</dbReference>
<evidence type="ECO:0000313" key="13">
    <source>
        <dbReference type="Proteomes" id="UP000247569"/>
    </source>
</evidence>
<dbReference type="GO" id="GO:0008835">
    <property type="term" value="F:diaminohydroxyphosphoribosylaminopyrimidine deaminase activity"/>
    <property type="evidence" value="ECO:0007669"/>
    <property type="project" value="UniProtKB-EC"/>
</dbReference>
<keyword evidence="7" id="KW-0521">NADP</keyword>
<evidence type="ECO:0000256" key="4">
    <source>
        <dbReference type="ARBA" id="ARBA00007417"/>
    </source>
</evidence>
<evidence type="ECO:0000256" key="3">
    <source>
        <dbReference type="ARBA" id="ARBA00005259"/>
    </source>
</evidence>
<evidence type="ECO:0000256" key="7">
    <source>
        <dbReference type="ARBA" id="ARBA00022857"/>
    </source>
</evidence>
<accession>A0A318K1P9</accession>
<proteinExistence type="inferred from homology"/>
<dbReference type="PANTHER" id="PTHR38011">
    <property type="entry name" value="DIHYDROFOLATE REDUCTASE FAMILY PROTEIN (AFU_ORTHOLOGUE AFUA_8G06820)"/>
    <property type="match status" value="1"/>
</dbReference>
<dbReference type="UniPathway" id="UPA00275">
    <property type="reaction ID" value="UER00401"/>
</dbReference>
<dbReference type="EC" id="3.5.4.26" evidence="5"/>
<dbReference type="InterPro" id="IPR024072">
    <property type="entry name" value="DHFR-like_dom_sf"/>
</dbReference>
<evidence type="ECO:0000259" key="11">
    <source>
        <dbReference type="PROSITE" id="PS51747"/>
    </source>
</evidence>
<dbReference type="InterPro" id="IPR002125">
    <property type="entry name" value="CMP_dCMP_dom"/>
</dbReference>
<dbReference type="Proteomes" id="UP000247569">
    <property type="component" value="Unassembled WGS sequence"/>
</dbReference>
<evidence type="ECO:0000313" key="12">
    <source>
        <dbReference type="EMBL" id="PXX62966.1"/>
    </source>
</evidence>
<dbReference type="RefSeq" id="WP_246002957.1">
    <property type="nucleotide sequence ID" value="NZ_QJKF01000006.1"/>
</dbReference>
<reference evidence="12 13" key="1">
    <citation type="submission" date="2018-05" db="EMBL/GenBank/DDBJ databases">
        <title>Genomic Encyclopedia of Type Strains, Phase IV (KMG-IV): sequencing the most valuable type-strain genomes for metagenomic binning, comparative biology and taxonomic classification.</title>
        <authorList>
            <person name="Goeker M."/>
        </authorList>
    </citation>
    <scope>NUCLEOTIDE SEQUENCE [LARGE SCALE GENOMIC DNA]</scope>
    <source>
        <strain evidence="12 13">DSM 44704</strain>
    </source>
</reference>
<dbReference type="PROSITE" id="PS51747">
    <property type="entry name" value="CYT_DCMP_DEAMINASES_2"/>
    <property type="match status" value="1"/>
</dbReference>
<comment type="caution">
    <text evidence="12">The sequence shown here is derived from an EMBL/GenBank/DDBJ whole genome shotgun (WGS) entry which is preliminary data.</text>
</comment>
<comment type="catalytic activity">
    <reaction evidence="9">
        <text>5-amino-6-(5-phospho-D-ribitylamino)uracil + NADP(+) = 5-amino-6-(5-phospho-D-ribosylamino)uracil + NADPH + H(+)</text>
        <dbReference type="Rhea" id="RHEA:17845"/>
        <dbReference type="ChEBI" id="CHEBI:15378"/>
        <dbReference type="ChEBI" id="CHEBI:57783"/>
        <dbReference type="ChEBI" id="CHEBI:58349"/>
        <dbReference type="ChEBI" id="CHEBI:58421"/>
        <dbReference type="ChEBI" id="CHEBI:58453"/>
        <dbReference type="EC" id="1.1.1.193"/>
    </reaction>
</comment>
<sequence length="382" mass="41002">MRPAAAEPTRPHVLLSVAMSVDGYIDDASPERLRLSDAADFDRVDQVRADSDAILVGAETLRRDNPRLLVDGAERRAARIAAGKPEFPLKVTVTASGDLAAGLRFWHHGGAKLVYTTEAGAARLGDALSGLAEIVSLGTELDFGRLLDDLGRRGVARLMVEGGTRVHTTFLAGDLADELHLAVAPLLVGDPAAPRFLDAASYPGAPHRRMRLAGIAQAGDVAVLRYLPKPQAVAERDIRFMQRAIELARLCPPSETAFSVGAVIVADGAEIATGYSRETDAKVHAEESALDKLGAHDPRLARATIYTTLEPCSRRGTATRLPCTDRILRAGIGRVVLAWREPATFVTNCVGVEKLRQHGVEVVELPELADEAMSMNRHLDLS</sequence>
<dbReference type="Pfam" id="PF01872">
    <property type="entry name" value="RibD_C"/>
    <property type="match status" value="1"/>
</dbReference>
<protein>
    <recommendedName>
        <fullName evidence="6">Riboflavin biosynthesis protein RibD</fullName>
        <ecNumber evidence="5">3.5.4.26</ecNumber>
    </recommendedName>
</protein>
<dbReference type="SUPFAM" id="SSF53597">
    <property type="entry name" value="Dihydrofolate reductase-like"/>
    <property type="match status" value="1"/>
</dbReference>
<evidence type="ECO:0000256" key="8">
    <source>
        <dbReference type="ARBA" id="ARBA00023002"/>
    </source>
</evidence>
<dbReference type="PANTHER" id="PTHR38011:SF7">
    <property type="entry name" value="2,5-DIAMINO-6-RIBOSYLAMINO-4(3H)-PYRIMIDINONE 5'-PHOSPHATE REDUCTASE"/>
    <property type="match status" value="1"/>
</dbReference>
<keyword evidence="8" id="KW-0560">Oxidoreductase</keyword>
<dbReference type="GO" id="GO:0009231">
    <property type="term" value="P:riboflavin biosynthetic process"/>
    <property type="evidence" value="ECO:0007669"/>
    <property type="project" value="UniProtKB-UniPathway"/>
</dbReference>
<comment type="function">
    <text evidence="1">Converts 2,5-diamino-6-(ribosylamino)-4(3h)-pyrimidinone 5'-phosphate into 5-amino-6-(ribosylamino)-2,4(1h,3h)-pyrimidinedione 5'-phosphate.</text>
</comment>
<gene>
    <name evidence="12" type="ORF">DFR70_10618</name>
</gene>
<evidence type="ECO:0000256" key="9">
    <source>
        <dbReference type="ARBA" id="ARBA00049861"/>
    </source>
</evidence>
<evidence type="ECO:0000256" key="5">
    <source>
        <dbReference type="ARBA" id="ARBA00012766"/>
    </source>
</evidence>
<dbReference type="Pfam" id="PF00383">
    <property type="entry name" value="dCMP_cyt_deam_1"/>
    <property type="match status" value="1"/>
</dbReference>
<comment type="similarity">
    <text evidence="3">In the N-terminal section; belongs to the cytidine and deoxycytidylate deaminase family.</text>
</comment>
<comment type="pathway">
    <text evidence="2">Cofactor biosynthesis; riboflavin biosynthesis; 5-amino-6-(D-ribitylamino)uracil from GTP: step 2/4.</text>
</comment>
<evidence type="ECO:0000256" key="10">
    <source>
        <dbReference type="ARBA" id="ARBA00049886"/>
    </source>
</evidence>
<dbReference type="InterPro" id="IPR016193">
    <property type="entry name" value="Cytidine_deaminase-like"/>
</dbReference>
<dbReference type="Gene3D" id="3.40.140.10">
    <property type="entry name" value="Cytidine Deaminase, domain 2"/>
    <property type="match status" value="1"/>
</dbReference>
<feature type="domain" description="CMP/dCMP-type deaminase" evidence="11">
    <location>
        <begin position="235"/>
        <end position="363"/>
    </location>
</feature>
<comment type="similarity">
    <text evidence="4">In the C-terminal section; belongs to the HTP reductase family.</text>
</comment>
<evidence type="ECO:0000256" key="2">
    <source>
        <dbReference type="ARBA" id="ARBA00004882"/>
    </source>
</evidence>
<evidence type="ECO:0000256" key="1">
    <source>
        <dbReference type="ARBA" id="ARBA00002151"/>
    </source>
</evidence>
<keyword evidence="13" id="KW-1185">Reference proteome</keyword>
<dbReference type="SUPFAM" id="SSF53927">
    <property type="entry name" value="Cytidine deaminase-like"/>
    <property type="match status" value="1"/>
</dbReference>
<dbReference type="GO" id="GO:0008703">
    <property type="term" value="F:5-amino-6-(5-phosphoribosylamino)uracil reductase activity"/>
    <property type="evidence" value="ECO:0007669"/>
    <property type="project" value="UniProtKB-EC"/>
</dbReference>
<evidence type="ECO:0000256" key="6">
    <source>
        <dbReference type="ARBA" id="ARBA00019930"/>
    </source>
</evidence>